<evidence type="ECO:0000256" key="1">
    <source>
        <dbReference type="SAM" id="MobiDB-lite"/>
    </source>
</evidence>
<gene>
    <name evidence="2" type="ORF">Cvel_2238</name>
</gene>
<accession>A0A0G4IBY5</accession>
<feature type="region of interest" description="Disordered" evidence="1">
    <location>
        <begin position="218"/>
        <end position="238"/>
    </location>
</feature>
<feature type="compositionally biased region" description="Polar residues" evidence="1">
    <location>
        <begin position="228"/>
        <end position="238"/>
    </location>
</feature>
<protein>
    <recommendedName>
        <fullName evidence="3">Prolyl 4-hydroxylase alpha subunit Fe(2+) 2OG dioxygenase domain-containing protein</fullName>
    </recommendedName>
</protein>
<name>A0A0G4IBY5_9ALVE</name>
<dbReference type="PhylomeDB" id="A0A0G4IBY5"/>
<sequence length="238" mass="24692">MGFPTRPGIPGWLATLPPFVRLVSSNRILDMSKISNVFSLVGLCNAAPVGMGTEEVLDQSVRNCVQTDSSDVTVEFSSLHKVLCEVKETLTPFGSLSAEFMKVIVYREGDFFKAHKDAKKGDSHVLALAVDCGSPCKGGRVVFPNEKSAAEGRVGGAASMGGLVGGTSEVTGSAPNDFGDSGSPQGSSLNQGQTPLCLGLRGPPRVLVLLVALLVSSGGGGHRGTQGDCSLQHSLYGR</sequence>
<reference evidence="2" key="1">
    <citation type="submission" date="2014-11" db="EMBL/GenBank/DDBJ databases">
        <authorList>
            <person name="Otto D Thomas"/>
            <person name="Naeem Raeece"/>
        </authorList>
    </citation>
    <scope>NUCLEOTIDE SEQUENCE</scope>
</reference>
<proteinExistence type="predicted"/>
<dbReference type="EMBL" id="CDMZ01005809">
    <property type="protein sequence ID" value="CEM54702.1"/>
    <property type="molecule type" value="Genomic_DNA"/>
</dbReference>
<evidence type="ECO:0000313" key="2">
    <source>
        <dbReference type="EMBL" id="CEM54702.1"/>
    </source>
</evidence>
<dbReference type="VEuPathDB" id="CryptoDB:Cvel_2238"/>
<feature type="region of interest" description="Disordered" evidence="1">
    <location>
        <begin position="165"/>
        <end position="190"/>
    </location>
</feature>
<dbReference type="AlphaFoldDB" id="A0A0G4IBY5"/>
<evidence type="ECO:0008006" key="3">
    <source>
        <dbReference type="Google" id="ProtNLM"/>
    </source>
</evidence>
<organism evidence="2">
    <name type="scientific">Chromera velia CCMP2878</name>
    <dbReference type="NCBI Taxonomy" id="1169474"/>
    <lineage>
        <taxon>Eukaryota</taxon>
        <taxon>Sar</taxon>
        <taxon>Alveolata</taxon>
        <taxon>Colpodellida</taxon>
        <taxon>Chromeraceae</taxon>
        <taxon>Chromera</taxon>
    </lineage>
</organism>